<dbReference type="OrthoDB" id="1434354at2759"/>
<dbReference type="SUPFAM" id="SSF52087">
    <property type="entry name" value="CRAL/TRIO domain"/>
    <property type="match status" value="1"/>
</dbReference>
<reference evidence="2 3" key="1">
    <citation type="submission" date="2016-10" db="EMBL/GenBank/DDBJ databases">
        <title>Reductive evolution of mitochondrial metabolism and differential evolution of invasion-related proteins in Cryptosporidium.</title>
        <authorList>
            <person name="Liu S."/>
            <person name="Roellig D.M."/>
            <person name="Guo Y."/>
            <person name="Li N."/>
            <person name="Frace M.A."/>
            <person name="Tang K."/>
            <person name="Zhang L."/>
            <person name="Feng Y."/>
            <person name="Xiao L."/>
        </authorList>
    </citation>
    <scope>NUCLEOTIDE SEQUENCE [LARGE SCALE GENOMIC DNA]</scope>
    <source>
        <strain evidence="2">39726</strain>
    </source>
</reference>
<name>A0A1J4MFR0_9CRYT</name>
<proteinExistence type="predicted"/>
<evidence type="ECO:0000259" key="1">
    <source>
        <dbReference type="PROSITE" id="PS50191"/>
    </source>
</evidence>
<dbReference type="InterPro" id="IPR036865">
    <property type="entry name" value="CRAL-TRIO_dom_sf"/>
</dbReference>
<dbReference type="RefSeq" id="XP_028874405.1">
    <property type="nucleotide sequence ID" value="XM_029019284.1"/>
</dbReference>
<dbReference type="SMART" id="SM00516">
    <property type="entry name" value="SEC14"/>
    <property type="match status" value="1"/>
</dbReference>
<dbReference type="Proteomes" id="UP000186176">
    <property type="component" value="Unassembled WGS sequence"/>
</dbReference>
<dbReference type="Gene3D" id="3.40.525.10">
    <property type="entry name" value="CRAL-TRIO lipid binding domain"/>
    <property type="match status" value="1"/>
</dbReference>
<dbReference type="InterPro" id="IPR001251">
    <property type="entry name" value="CRAL-TRIO_dom"/>
</dbReference>
<dbReference type="GeneID" id="39979063"/>
<dbReference type="SMART" id="SM01100">
    <property type="entry name" value="CRAL_TRIO_N"/>
    <property type="match status" value="1"/>
</dbReference>
<comment type="caution">
    <text evidence="2">The sequence shown here is derived from an EMBL/GenBank/DDBJ whole genome shotgun (WGS) entry which is preliminary data.</text>
</comment>
<accession>A0A1J4MFR0</accession>
<sequence length="344" mass="40398">MKIRWPKGFGHLSSKHGSNEIDYKEQQLKLSNLLENFNLDLENVSESDYKLFFRFLKARQFNVEKSTEMLNKYFEWRGRKKVSELINTIQIPIKIDLYQRAYHGIDRMGRPIYIDCIGSSNIKKMLELYSEKNFFNQWIYEYEFLVNVMSISCQIYNALKEHLPKDSDITSINKDEIMNLLNMGEVQFQSFSTLNIIDMNGFNMSKFDGNCRKVIKELVNISQNYYPELLGKMIIINAPSIFGIIWNFLKPLIDEKTAKKISIYTHNDEWRSVLFDMVDSDQLPKFLGGSPKYDGEWFNANIGPWSNPVILDCIAEKYPNIPKPLIFSHLTLKNNENVPENQQF</sequence>
<protein>
    <submittedName>
        <fullName evidence="2">SEC14-like CRAL TRIO domain-containing protein</fullName>
    </submittedName>
</protein>
<dbReference type="PANTHER" id="PTHR45657">
    <property type="entry name" value="CRAL-TRIO DOMAIN-CONTAINING PROTEIN YKL091C-RELATED"/>
    <property type="match status" value="1"/>
</dbReference>
<dbReference type="PROSITE" id="PS50191">
    <property type="entry name" value="CRAL_TRIO"/>
    <property type="match status" value="1"/>
</dbReference>
<dbReference type="CDD" id="cd00170">
    <property type="entry name" value="SEC14"/>
    <property type="match status" value="1"/>
</dbReference>
<evidence type="ECO:0000313" key="2">
    <source>
        <dbReference type="EMBL" id="OII73041.1"/>
    </source>
</evidence>
<dbReference type="PANTHER" id="PTHR45657:SF1">
    <property type="entry name" value="CRAL-TRIO DOMAIN-CONTAINING PROTEIN YKL091C-RELATED"/>
    <property type="match status" value="1"/>
</dbReference>
<dbReference type="AlphaFoldDB" id="A0A1J4MFR0"/>
<dbReference type="InterPro" id="IPR036273">
    <property type="entry name" value="CRAL/TRIO_N_dom_sf"/>
</dbReference>
<dbReference type="SUPFAM" id="SSF46938">
    <property type="entry name" value="CRAL/TRIO N-terminal domain"/>
    <property type="match status" value="1"/>
</dbReference>
<dbReference type="Pfam" id="PF00650">
    <property type="entry name" value="CRAL_TRIO"/>
    <property type="match status" value="1"/>
</dbReference>
<dbReference type="EMBL" id="LRBP01000017">
    <property type="protein sequence ID" value="OII73041.1"/>
    <property type="molecule type" value="Genomic_DNA"/>
</dbReference>
<evidence type="ECO:0000313" key="3">
    <source>
        <dbReference type="Proteomes" id="UP000186176"/>
    </source>
</evidence>
<gene>
    <name evidence="2" type="ORF">cubi_02272</name>
</gene>
<dbReference type="InterPro" id="IPR011074">
    <property type="entry name" value="CRAL/TRIO_N_dom"/>
</dbReference>
<dbReference type="Gene3D" id="1.10.8.20">
    <property type="entry name" value="N-terminal domain of phosphatidylinositol transfer protein sec14p"/>
    <property type="match status" value="1"/>
</dbReference>
<dbReference type="VEuPathDB" id="CryptoDB:cubi_02272"/>
<keyword evidence="3" id="KW-1185">Reference proteome</keyword>
<dbReference type="Pfam" id="PF03765">
    <property type="entry name" value="CRAL_TRIO_N"/>
    <property type="match status" value="1"/>
</dbReference>
<organism evidence="2 3">
    <name type="scientific">Cryptosporidium ubiquitum</name>
    <dbReference type="NCBI Taxonomy" id="857276"/>
    <lineage>
        <taxon>Eukaryota</taxon>
        <taxon>Sar</taxon>
        <taxon>Alveolata</taxon>
        <taxon>Apicomplexa</taxon>
        <taxon>Conoidasida</taxon>
        <taxon>Coccidia</taxon>
        <taxon>Eucoccidiorida</taxon>
        <taxon>Eimeriorina</taxon>
        <taxon>Cryptosporidiidae</taxon>
        <taxon>Cryptosporidium</taxon>
    </lineage>
</organism>
<dbReference type="InterPro" id="IPR051026">
    <property type="entry name" value="PI/PC_transfer"/>
</dbReference>
<feature type="domain" description="CRAL-TRIO" evidence="1">
    <location>
        <begin position="90"/>
        <end position="295"/>
    </location>
</feature>